<evidence type="ECO:0000256" key="1">
    <source>
        <dbReference type="SAM" id="Phobius"/>
    </source>
</evidence>
<sequence>MVTKRLPAFLLLIGTGVLLMYRSVVTWEDNGIFLTLLAVVGILYAIGVYHHVQEIEMMSRSGNMDKRIQMILLAVCGTFLAFFLGADPDILEAPALGLNPMVGSGIVGILAAQFLPKDLAVVAYTAAFAGMSCATVLSNYSMVLLAGILVGVIFIKVQPIYNGYGGKLGTIAALSVLITTMIFSML</sequence>
<dbReference type="RefSeq" id="WP_353892992.1">
    <property type="nucleotide sequence ID" value="NZ_CP159485.1"/>
</dbReference>
<proteinExistence type="predicted"/>
<feature type="transmembrane region" description="Helical" evidence="1">
    <location>
        <begin position="143"/>
        <end position="161"/>
    </location>
</feature>
<feature type="transmembrane region" description="Helical" evidence="1">
    <location>
        <begin position="93"/>
        <end position="112"/>
    </location>
</feature>
<reference evidence="2" key="2">
    <citation type="submission" date="2024-06" db="EMBL/GenBank/DDBJ databases">
        <authorList>
            <person name="Petrova K.O."/>
            <person name="Toshchakov S.V."/>
            <person name="Boltjanskaja Y.V."/>
            <person name="Kevbrin V.V."/>
        </authorList>
    </citation>
    <scope>NUCLEOTIDE SEQUENCE</scope>
    <source>
        <strain evidence="2">Z-710</strain>
    </source>
</reference>
<feature type="transmembrane region" description="Helical" evidence="1">
    <location>
        <begin position="168"/>
        <end position="185"/>
    </location>
</feature>
<accession>A0AAU8HST3</accession>
<reference evidence="2" key="1">
    <citation type="journal article" date="2018" name="Antonie Van Leeuwenhoek">
        <title>Proteinivorax hydrogeniformans sp. nov., an anaerobic, haloalkaliphilic bacterium fermenting proteinaceous compounds with high hydrogen production.</title>
        <authorList>
            <person name="Boltyanskaya Y."/>
            <person name="Detkova E."/>
            <person name="Pimenov N."/>
            <person name="Kevbrin V."/>
        </authorList>
    </citation>
    <scope>NUCLEOTIDE SEQUENCE</scope>
    <source>
        <strain evidence="2">Z-710</strain>
    </source>
</reference>
<feature type="transmembrane region" description="Helical" evidence="1">
    <location>
        <begin position="70"/>
        <end position="87"/>
    </location>
</feature>
<dbReference type="AlphaFoldDB" id="A0AAU8HST3"/>
<protein>
    <submittedName>
        <fullName evidence="2">Uncharacterized protein</fullName>
    </submittedName>
</protein>
<keyword evidence="1" id="KW-0472">Membrane</keyword>
<evidence type="ECO:0000313" key="2">
    <source>
        <dbReference type="EMBL" id="XCI28436.1"/>
    </source>
</evidence>
<name>A0AAU8HST3_9FIRM</name>
<organism evidence="2">
    <name type="scientific">Proteinivorax hydrogeniformans</name>
    <dbReference type="NCBI Taxonomy" id="1826727"/>
    <lineage>
        <taxon>Bacteria</taxon>
        <taxon>Bacillati</taxon>
        <taxon>Bacillota</taxon>
        <taxon>Clostridia</taxon>
        <taxon>Eubacteriales</taxon>
        <taxon>Proteinivoracaceae</taxon>
        <taxon>Proteinivorax</taxon>
    </lineage>
</organism>
<feature type="transmembrane region" description="Helical" evidence="1">
    <location>
        <begin position="7"/>
        <end position="25"/>
    </location>
</feature>
<feature type="transmembrane region" description="Helical" evidence="1">
    <location>
        <begin position="31"/>
        <end position="49"/>
    </location>
</feature>
<dbReference type="EMBL" id="CP159485">
    <property type="protein sequence ID" value="XCI28436.1"/>
    <property type="molecule type" value="Genomic_DNA"/>
</dbReference>
<gene>
    <name evidence="2" type="ORF">PRVXH_002395</name>
</gene>
<keyword evidence="1" id="KW-0812">Transmembrane</keyword>
<keyword evidence="1" id="KW-1133">Transmembrane helix</keyword>